<keyword evidence="2" id="KW-0805">Transcription regulation</keyword>
<evidence type="ECO:0000256" key="4">
    <source>
        <dbReference type="ARBA" id="ARBA00023163"/>
    </source>
</evidence>
<name>A0A4Q1UI81_9HYPH</name>
<dbReference type="InterPro" id="IPR050176">
    <property type="entry name" value="LTTR"/>
</dbReference>
<sequence length="315" mass="33437">MSMLERAHSLPSSAVLLGLENSLLRSFQAVADTGTFVGAARVVHRTPSAISMQMKKLERQIGQRIFAPKGRSVVLTPTGEALLTYARRVSGIAEEVMVRLNRLSHGSKVRLGIPHDYAAAFLPPILKELAEASPEVEVDVTCNVTNALLQMLDSGELDVAVVTAGIADSLALTDGGIYHDRLAWAGLADGLAHRQRPLPISIAPLTCPWRRVAIDALDGACIPYRVVHTSNSFAGQIASILTGEAISPLPLATLPPGIVPFGLEHGLPPIGSYSLDVKRSPHAPGVLVSAVADHIRTYFDVASRNAAALDVYQSG</sequence>
<dbReference type="InterPro" id="IPR005119">
    <property type="entry name" value="LysR_subst-bd"/>
</dbReference>
<dbReference type="InterPro" id="IPR000847">
    <property type="entry name" value="LysR_HTH_N"/>
</dbReference>
<evidence type="ECO:0000313" key="7">
    <source>
        <dbReference type="Proteomes" id="UP000290444"/>
    </source>
</evidence>
<dbReference type="SUPFAM" id="SSF46785">
    <property type="entry name" value="Winged helix' DNA-binding domain"/>
    <property type="match status" value="1"/>
</dbReference>
<dbReference type="InterPro" id="IPR036390">
    <property type="entry name" value="WH_DNA-bd_sf"/>
</dbReference>
<evidence type="ECO:0000256" key="3">
    <source>
        <dbReference type="ARBA" id="ARBA00023125"/>
    </source>
</evidence>
<dbReference type="InterPro" id="IPR036388">
    <property type="entry name" value="WH-like_DNA-bd_sf"/>
</dbReference>
<dbReference type="PANTHER" id="PTHR30579:SF7">
    <property type="entry name" value="HTH-TYPE TRANSCRIPTIONAL REGULATOR LRHA-RELATED"/>
    <property type="match status" value="1"/>
</dbReference>
<organism evidence="6 7">
    <name type="scientific">Mesorhizobium erdmanii</name>
    <dbReference type="NCBI Taxonomy" id="1777866"/>
    <lineage>
        <taxon>Bacteria</taxon>
        <taxon>Pseudomonadati</taxon>
        <taxon>Pseudomonadota</taxon>
        <taxon>Alphaproteobacteria</taxon>
        <taxon>Hyphomicrobiales</taxon>
        <taxon>Phyllobacteriaceae</taxon>
        <taxon>Mesorhizobium</taxon>
    </lineage>
</organism>
<proteinExistence type="inferred from homology"/>
<comment type="similarity">
    <text evidence="1">Belongs to the LysR transcriptional regulatory family.</text>
</comment>
<dbReference type="PANTHER" id="PTHR30579">
    <property type="entry name" value="TRANSCRIPTIONAL REGULATOR"/>
    <property type="match status" value="1"/>
</dbReference>
<dbReference type="GO" id="GO:0003677">
    <property type="term" value="F:DNA binding"/>
    <property type="evidence" value="ECO:0007669"/>
    <property type="project" value="UniProtKB-KW"/>
</dbReference>
<dbReference type="Gene3D" id="1.10.10.10">
    <property type="entry name" value="Winged helix-like DNA-binding domain superfamily/Winged helix DNA-binding domain"/>
    <property type="match status" value="1"/>
</dbReference>
<protein>
    <recommendedName>
        <fullName evidence="5">HTH lysR-type domain-containing protein</fullName>
    </recommendedName>
</protein>
<evidence type="ECO:0000256" key="2">
    <source>
        <dbReference type="ARBA" id="ARBA00023015"/>
    </source>
</evidence>
<reference evidence="6 7" key="1">
    <citation type="submission" date="2017-03" db="EMBL/GenBank/DDBJ databases">
        <authorList>
            <person name="Safronova V.I."/>
            <person name="Sazanova A.L."/>
            <person name="Chirak E.R."/>
        </authorList>
    </citation>
    <scope>NUCLEOTIDE SEQUENCE [LARGE SCALE GENOMIC DNA]</scope>
    <source>
        <strain evidence="6 7">Opo-242</strain>
    </source>
</reference>
<keyword evidence="3" id="KW-0238">DNA-binding</keyword>
<keyword evidence="4" id="KW-0804">Transcription</keyword>
<dbReference type="Pfam" id="PF03466">
    <property type="entry name" value="LysR_substrate"/>
    <property type="match status" value="1"/>
</dbReference>
<evidence type="ECO:0000259" key="5">
    <source>
        <dbReference type="PROSITE" id="PS50931"/>
    </source>
</evidence>
<dbReference type="Pfam" id="PF00126">
    <property type="entry name" value="HTH_1"/>
    <property type="match status" value="1"/>
</dbReference>
<dbReference type="Gene3D" id="3.40.190.10">
    <property type="entry name" value="Periplasmic binding protein-like II"/>
    <property type="match status" value="2"/>
</dbReference>
<feature type="domain" description="HTH lysR-type" evidence="5">
    <location>
        <begin position="19"/>
        <end position="76"/>
    </location>
</feature>
<dbReference type="Proteomes" id="UP000290444">
    <property type="component" value="Unassembled WGS sequence"/>
</dbReference>
<dbReference type="AlphaFoldDB" id="A0A4Q1UI81"/>
<dbReference type="SUPFAM" id="SSF53850">
    <property type="entry name" value="Periplasmic binding protein-like II"/>
    <property type="match status" value="1"/>
</dbReference>
<dbReference type="PROSITE" id="PS50931">
    <property type="entry name" value="HTH_LYSR"/>
    <property type="match status" value="1"/>
</dbReference>
<accession>A0A4Q1UI81</accession>
<evidence type="ECO:0000256" key="1">
    <source>
        <dbReference type="ARBA" id="ARBA00009437"/>
    </source>
</evidence>
<evidence type="ECO:0000313" key="6">
    <source>
        <dbReference type="EMBL" id="RXT34093.1"/>
    </source>
</evidence>
<dbReference type="EMBL" id="MZXX01000047">
    <property type="protein sequence ID" value="RXT34093.1"/>
    <property type="molecule type" value="Genomic_DNA"/>
</dbReference>
<dbReference type="GO" id="GO:0003700">
    <property type="term" value="F:DNA-binding transcription factor activity"/>
    <property type="evidence" value="ECO:0007669"/>
    <property type="project" value="InterPro"/>
</dbReference>
<gene>
    <name evidence="6" type="ORF">B5V01_34205</name>
</gene>
<comment type="caution">
    <text evidence="6">The sequence shown here is derived from an EMBL/GenBank/DDBJ whole genome shotgun (WGS) entry which is preliminary data.</text>
</comment>